<evidence type="ECO:0000256" key="8">
    <source>
        <dbReference type="SAM" id="Phobius"/>
    </source>
</evidence>
<feature type="transmembrane region" description="Helical" evidence="8">
    <location>
        <begin position="95"/>
        <end position="114"/>
    </location>
</feature>
<feature type="domain" description="Major facilitator superfamily (MFS) profile" evidence="9">
    <location>
        <begin position="30"/>
        <end position="476"/>
    </location>
</feature>
<dbReference type="PRINTS" id="PR00171">
    <property type="entry name" value="SUGRTRNSPORT"/>
</dbReference>
<sequence length="489" mass="52216">MTVKAAAGASTVAALPPLTKGSQHRRLGVVAGVATIGGLLFGYDTGVINGAERPLQAELALSDLQVGLVISSLAFAAAIGALVCGKLADRFGRKYTIILLSLLFFAGTMLVVFSPGGETYGAFSQAGLATIVVGRALLGFAVGGVSVVVPIYLAELSPYEIRGSLSGRNELMIVVGQMLAFIINAIIAEVVGLNTPGLWRLMFLVSAVPAAALFVGMLRMPESPRWLVERGDDKIALQVLRTVRSRERAVAELAEIKTAVESQRLAQTTRQRPGVAVVLRNPQLLGILGLAAVLGVAQQFTGVNAIMYYGQRLLKESGFSEEMLGWVNIAPGVISVVTGIVALLIMDRIGRRTNFMYGYGLTAVAHIFIAVAMLLLFPEPSLTRGWVFLTLVLLMIGSIQLFLNLATWVYLSEIFPLQWRGLGMGLAVLVLWLANATLGLLVPTLVAAVGMGIFAIFAVINIASWLFVTRFVRETRGKSLEQLEQVAAH</sequence>
<dbReference type="NCBIfam" id="TIGR00879">
    <property type="entry name" value="SP"/>
    <property type="match status" value="1"/>
</dbReference>
<feature type="transmembrane region" description="Helical" evidence="8">
    <location>
        <begin position="357"/>
        <end position="377"/>
    </location>
</feature>
<dbReference type="GO" id="GO:0005886">
    <property type="term" value="C:plasma membrane"/>
    <property type="evidence" value="ECO:0007669"/>
    <property type="project" value="UniProtKB-SubCell"/>
</dbReference>
<dbReference type="AlphaFoldDB" id="A0A840DJV3"/>
<proteinExistence type="inferred from homology"/>
<reference evidence="10" key="1">
    <citation type="submission" date="2020-08" db="EMBL/GenBank/DDBJ databases">
        <title>Sequencing the genomes of 1000 actinobacteria strains.</title>
        <authorList>
            <person name="Klenk H.-P."/>
        </authorList>
    </citation>
    <scope>NUCLEOTIDE SEQUENCE [LARGE SCALE GENOMIC DNA]</scope>
    <source>
        <strain evidence="10">DSM 27064</strain>
    </source>
</reference>
<evidence type="ECO:0000256" key="3">
    <source>
        <dbReference type="ARBA" id="ARBA00022448"/>
    </source>
</evidence>
<comment type="caution">
    <text evidence="10">The sequence shown here is derived from an EMBL/GenBank/DDBJ whole genome shotgun (WGS) entry which is preliminary data.</text>
</comment>
<comment type="similarity">
    <text evidence="2 7">Belongs to the major facilitator superfamily. Sugar transporter (TC 2.A.1.1) family.</text>
</comment>
<dbReference type="Pfam" id="PF00083">
    <property type="entry name" value="Sugar_tr"/>
    <property type="match status" value="1"/>
</dbReference>
<comment type="subcellular location">
    <subcellularLocation>
        <location evidence="1">Cell membrane</location>
        <topology evidence="1">Multi-pass membrane protein</topology>
    </subcellularLocation>
</comment>
<dbReference type="Proteomes" id="UP000571183">
    <property type="component" value="Unassembled WGS sequence"/>
</dbReference>
<dbReference type="PANTHER" id="PTHR48020">
    <property type="entry name" value="PROTON MYO-INOSITOL COTRANSPORTER"/>
    <property type="match status" value="1"/>
</dbReference>
<keyword evidence="5 8" id="KW-1133">Transmembrane helix</keyword>
<dbReference type="InterPro" id="IPR036259">
    <property type="entry name" value="MFS_trans_sf"/>
</dbReference>
<dbReference type="InterPro" id="IPR003663">
    <property type="entry name" value="Sugar/inositol_transpt"/>
</dbReference>
<evidence type="ECO:0000313" key="11">
    <source>
        <dbReference type="Proteomes" id="UP000571183"/>
    </source>
</evidence>
<dbReference type="PROSITE" id="PS00216">
    <property type="entry name" value="SUGAR_TRANSPORT_1"/>
    <property type="match status" value="1"/>
</dbReference>
<dbReference type="PROSITE" id="PS50850">
    <property type="entry name" value="MFS"/>
    <property type="match status" value="1"/>
</dbReference>
<keyword evidence="4 8" id="KW-0812">Transmembrane</keyword>
<evidence type="ECO:0000256" key="6">
    <source>
        <dbReference type="ARBA" id="ARBA00023136"/>
    </source>
</evidence>
<feature type="transmembrane region" description="Helical" evidence="8">
    <location>
        <begin position="323"/>
        <end position="345"/>
    </location>
</feature>
<dbReference type="InterPro" id="IPR005829">
    <property type="entry name" value="Sugar_transporter_CS"/>
</dbReference>
<dbReference type="Gene3D" id="1.20.1250.20">
    <property type="entry name" value="MFS general substrate transporter like domains"/>
    <property type="match status" value="1"/>
</dbReference>
<feature type="transmembrane region" description="Helical" evidence="8">
    <location>
        <begin position="423"/>
        <end position="442"/>
    </location>
</feature>
<dbReference type="EMBL" id="JACIFD010000013">
    <property type="protein sequence ID" value="MBB4071995.1"/>
    <property type="molecule type" value="Genomic_DNA"/>
</dbReference>
<feature type="transmembrane region" description="Helical" evidence="8">
    <location>
        <begin position="389"/>
        <end position="411"/>
    </location>
</feature>
<feature type="transmembrane region" description="Helical" evidence="8">
    <location>
        <begin position="284"/>
        <end position="311"/>
    </location>
</feature>
<dbReference type="RefSeq" id="WP_183304925.1">
    <property type="nucleotide sequence ID" value="NZ_JACIFD010000013.1"/>
</dbReference>
<dbReference type="GO" id="GO:0022857">
    <property type="term" value="F:transmembrane transporter activity"/>
    <property type="evidence" value="ECO:0007669"/>
    <property type="project" value="InterPro"/>
</dbReference>
<organism evidence="10 11">
    <name type="scientific">Canibacter oris</name>
    <dbReference type="NCBI Taxonomy" id="1365628"/>
    <lineage>
        <taxon>Bacteria</taxon>
        <taxon>Bacillati</taxon>
        <taxon>Actinomycetota</taxon>
        <taxon>Actinomycetes</taxon>
        <taxon>Micrococcales</taxon>
        <taxon>Microbacteriaceae</taxon>
        <taxon>Canibacter</taxon>
    </lineage>
</organism>
<dbReference type="InterPro" id="IPR005828">
    <property type="entry name" value="MFS_sugar_transport-like"/>
</dbReference>
<evidence type="ECO:0000256" key="1">
    <source>
        <dbReference type="ARBA" id="ARBA00004651"/>
    </source>
</evidence>
<evidence type="ECO:0000256" key="4">
    <source>
        <dbReference type="ARBA" id="ARBA00022692"/>
    </source>
</evidence>
<feature type="transmembrane region" description="Helical" evidence="8">
    <location>
        <begin position="173"/>
        <end position="192"/>
    </location>
</feature>
<dbReference type="InterPro" id="IPR020846">
    <property type="entry name" value="MFS_dom"/>
</dbReference>
<evidence type="ECO:0000256" key="7">
    <source>
        <dbReference type="RuleBase" id="RU003346"/>
    </source>
</evidence>
<dbReference type="PROSITE" id="PS00217">
    <property type="entry name" value="SUGAR_TRANSPORT_2"/>
    <property type="match status" value="1"/>
</dbReference>
<feature type="transmembrane region" description="Helical" evidence="8">
    <location>
        <begin position="126"/>
        <end position="153"/>
    </location>
</feature>
<keyword evidence="11" id="KW-1185">Reference proteome</keyword>
<feature type="transmembrane region" description="Helical" evidence="8">
    <location>
        <begin position="448"/>
        <end position="468"/>
    </location>
</feature>
<gene>
    <name evidence="10" type="ORF">F5897_001318</name>
</gene>
<evidence type="ECO:0000313" key="10">
    <source>
        <dbReference type="EMBL" id="MBB4071995.1"/>
    </source>
</evidence>
<evidence type="ECO:0000259" key="9">
    <source>
        <dbReference type="PROSITE" id="PS50850"/>
    </source>
</evidence>
<accession>A0A840DJV3</accession>
<feature type="transmembrane region" description="Helical" evidence="8">
    <location>
        <begin position="27"/>
        <end position="44"/>
    </location>
</feature>
<protein>
    <submittedName>
        <fullName evidence="10">Sugar porter (SP) family MFS transporter</fullName>
    </submittedName>
</protein>
<keyword evidence="3 7" id="KW-0813">Transport</keyword>
<evidence type="ECO:0000256" key="5">
    <source>
        <dbReference type="ARBA" id="ARBA00022989"/>
    </source>
</evidence>
<keyword evidence="6 8" id="KW-0472">Membrane</keyword>
<feature type="transmembrane region" description="Helical" evidence="8">
    <location>
        <begin position="64"/>
        <end position="83"/>
    </location>
</feature>
<dbReference type="PANTHER" id="PTHR48020:SF12">
    <property type="entry name" value="PROTON MYO-INOSITOL COTRANSPORTER"/>
    <property type="match status" value="1"/>
</dbReference>
<dbReference type="SUPFAM" id="SSF103473">
    <property type="entry name" value="MFS general substrate transporter"/>
    <property type="match status" value="1"/>
</dbReference>
<dbReference type="InterPro" id="IPR050814">
    <property type="entry name" value="Myo-inositol_Transporter"/>
</dbReference>
<evidence type="ECO:0000256" key="2">
    <source>
        <dbReference type="ARBA" id="ARBA00010992"/>
    </source>
</evidence>
<name>A0A840DJV3_9MICO</name>
<feature type="transmembrane region" description="Helical" evidence="8">
    <location>
        <begin position="198"/>
        <end position="218"/>
    </location>
</feature>